<organism evidence="1 2">
    <name type="scientific">Thelohanellus kitauei</name>
    <name type="common">Myxosporean</name>
    <dbReference type="NCBI Taxonomy" id="669202"/>
    <lineage>
        <taxon>Eukaryota</taxon>
        <taxon>Metazoa</taxon>
        <taxon>Cnidaria</taxon>
        <taxon>Myxozoa</taxon>
        <taxon>Myxosporea</taxon>
        <taxon>Bivalvulida</taxon>
        <taxon>Platysporina</taxon>
        <taxon>Myxobolidae</taxon>
        <taxon>Thelohanellus</taxon>
    </lineage>
</organism>
<comment type="caution">
    <text evidence="1">The sequence shown here is derived from an EMBL/GenBank/DDBJ whole genome shotgun (WGS) entry which is preliminary data.</text>
</comment>
<accession>A0A0C2IGJ3</accession>
<gene>
    <name evidence="1" type="ORF">RF11_15440</name>
</gene>
<keyword evidence="2" id="KW-1185">Reference proteome</keyword>
<evidence type="ECO:0000313" key="2">
    <source>
        <dbReference type="Proteomes" id="UP000031668"/>
    </source>
</evidence>
<dbReference type="Proteomes" id="UP000031668">
    <property type="component" value="Unassembled WGS sequence"/>
</dbReference>
<sequence length="147" mass="17547">MQNTSTHSETSPQFRIEPFDEHTEDWSFYEKKFAIALRVHGIVDDSHLGEFKRDLLMKLIGQTHFRTILENFNERDYDTLTYDEIIHFLRQKFEKVYVIYQRYTFNKAVQEQESRLHNFYPGGNPLHQKLSLVPALMNIYGISLSLE</sequence>
<proteinExistence type="predicted"/>
<dbReference type="AlphaFoldDB" id="A0A0C2IGJ3"/>
<evidence type="ECO:0000313" key="1">
    <source>
        <dbReference type="EMBL" id="KII64439.1"/>
    </source>
</evidence>
<name>A0A0C2IGJ3_THEKT</name>
<reference evidence="1 2" key="1">
    <citation type="journal article" date="2014" name="Genome Biol. Evol.">
        <title>The genome of the myxosporean Thelohanellus kitauei shows adaptations to nutrient acquisition within its fish host.</title>
        <authorList>
            <person name="Yang Y."/>
            <person name="Xiong J."/>
            <person name="Zhou Z."/>
            <person name="Huo F."/>
            <person name="Miao W."/>
            <person name="Ran C."/>
            <person name="Liu Y."/>
            <person name="Zhang J."/>
            <person name="Feng J."/>
            <person name="Wang M."/>
            <person name="Wang M."/>
            <person name="Wang L."/>
            <person name="Yao B."/>
        </authorList>
    </citation>
    <scope>NUCLEOTIDE SEQUENCE [LARGE SCALE GENOMIC DNA]</scope>
    <source>
        <strain evidence="1">Wuqing</strain>
    </source>
</reference>
<protein>
    <submittedName>
        <fullName evidence="1">Uncharacterized protein</fullName>
    </submittedName>
</protein>
<dbReference type="EMBL" id="JWZT01004268">
    <property type="protein sequence ID" value="KII64439.1"/>
    <property type="molecule type" value="Genomic_DNA"/>
</dbReference>